<protein>
    <recommendedName>
        <fullName evidence="3">SnoaL-like domain-containing protein</fullName>
    </recommendedName>
</protein>
<proteinExistence type="predicted"/>
<keyword evidence="2" id="KW-1185">Reference proteome</keyword>
<gene>
    <name evidence="1" type="ORF">K431DRAFT_285517</name>
</gene>
<evidence type="ECO:0000313" key="2">
    <source>
        <dbReference type="Proteomes" id="UP000799441"/>
    </source>
</evidence>
<name>A0A9P4UPJ4_9PEZI</name>
<dbReference type="AlphaFoldDB" id="A0A9P4UPJ4"/>
<comment type="caution">
    <text evidence="1">The sequence shown here is derived from an EMBL/GenBank/DDBJ whole genome shotgun (WGS) entry which is preliminary data.</text>
</comment>
<organism evidence="1 2">
    <name type="scientific">Polychaeton citri CBS 116435</name>
    <dbReference type="NCBI Taxonomy" id="1314669"/>
    <lineage>
        <taxon>Eukaryota</taxon>
        <taxon>Fungi</taxon>
        <taxon>Dikarya</taxon>
        <taxon>Ascomycota</taxon>
        <taxon>Pezizomycotina</taxon>
        <taxon>Dothideomycetes</taxon>
        <taxon>Dothideomycetidae</taxon>
        <taxon>Capnodiales</taxon>
        <taxon>Capnodiaceae</taxon>
        <taxon>Polychaeton</taxon>
    </lineage>
</organism>
<dbReference type="Proteomes" id="UP000799441">
    <property type="component" value="Unassembled WGS sequence"/>
</dbReference>
<evidence type="ECO:0000313" key="1">
    <source>
        <dbReference type="EMBL" id="KAF2720823.1"/>
    </source>
</evidence>
<reference evidence="1" key="1">
    <citation type="journal article" date="2020" name="Stud. Mycol.">
        <title>101 Dothideomycetes genomes: a test case for predicting lifestyles and emergence of pathogens.</title>
        <authorList>
            <person name="Haridas S."/>
            <person name="Albert R."/>
            <person name="Binder M."/>
            <person name="Bloem J."/>
            <person name="Labutti K."/>
            <person name="Salamov A."/>
            <person name="Andreopoulos B."/>
            <person name="Baker S."/>
            <person name="Barry K."/>
            <person name="Bills G."/>
            <person name="Bluhm B."/>
            <person name="Cannon C."/>
            <person name="Castanera R."/>
            <person name="Culley D."/>
            <person name="Daum C."/>
            <person name="Ezra D."/>
            <person name="Gonzalez J."/>
            <person name="Henrissat B."/>
            <person name="Kuo A."/>
            <person name="Liang C."/>
            <person name="Lipzen A."/>
            <person name="Lutzoni F."/>
            <person name="Magnuson J."/>
            <person name="Mondo S."/>
            <person name="Nolan M."/>
            <person name="Ohm R."/>
            <person name="Pangilinan J."/>
            <person name="Park H.-J."/>
            <person name="Ramirez L."/>
            <person name="Alfaro M."/>
            <person name="Sun H."/>
            <person name="Tritt A."/>
            <person name="Yoshinaga Y."/>
            <person name="Zwiers L.-H."/>
            <person name="Turgeon B."/>
            <person name="Goodwin S."/>
            <person name="Spatafora J."/>
            <person name="Crous P."/>
            <person name="Grigoriev I."/>
        </authorList>
    </citation>
    <scope>NUCLEOTIDE SEQUENCE</scope>
    <source>
        <strain evidence="1">CBS 116435</strain>
    </source>
</reference>
<accession>A0A9P4UPJ4</accession>
<sequence length="173" mass="19472">MEVVNQNPQAAIGSTVDLYGKLTSTARQFVEATSPRTLGTNEINYDGIRALAAPGFFMTWGPKTFVSTRPGLQQPRAIDEFLEHMEGMCPHLDTWEIEVYDVTTDVSSRAASVRANFYMKPKGQEKVLNDIVFFLKMNEEGTLVTEGCEYLDGEASRIIQERIVKAKQQVQRF</sequence>
<dbReference type="EMBL" id="MU003796">
    <property type="protein sequence ID" value="KAF2720823.1"/>
    <property type="molecule type" value="Genomic_DNA"/>
</dbReference>
<evidence type="ECO:0008006" key="3">
    <source>
        <dbReference type="Google" id="ProtNLM"/>
    </source>
</evidence>
<dbReference type="OrthoDB" id="414540at2759"/>